<dbReference type="InterPro" id="IPR011993">
    <property type="entry name" value="PH-like_dom_sf"/>
</dbReference>
<sequence length="590" mass="67148">FLGVTITSQSVLSSDIRNFWEKLGSCVQAEKDGGHIDVFVPLAASESGMEILKRLSQIAVVPICSPTGIATGSFHHLLSEWLPAPPKSGSPPFLYFTDVKLQVWCRLAGVLEEALHVVRKQMKRYLSDLQRDVSGRIIGQLMYDAMPMVKVIANREVGEALTEALAELAKEKNDHPLEFISVFLLKKCSKNKEKLLTLEKHSDETLSAFLKQEDDLEVDQTATASLYQSDSEVAFQQLTLLDNKLQADQGDKRSKFSREILKSERQYVQILEIVRDVYVVPLKAALSSNRAILSIANVQIIFSDILDILHVNKQLLHELTERLQEWGPAQCLGDVFVHFASRLKTYTNFFNNYTVILKTIDKCREAMPTFRAFLKRHDQTVFTKMMSLQELFLFPSTRFEEYVNLLYALRLHTPSEHADRKDLNSAILQLKRYKDYIGQLKASLEKDTQLTSVQKMIQGCPNLTEANRHLIHRQDVALLKCANEDICASLRIYEHISDLSLFLFNDALVISSCHISYTPFNRTSQTSYQFMASVSLPRLLVEDIPDTKYMINAFSLQGPKRQWICSTVTEEEKFIWLSACQSAIHASIVQ</sequence>
<dbReference type="InterPro" id="IPR052805">
    <property type="entry name" value="GEF_Ubiquitin-Prot_Reg"/>
</dbReference>
<dbReference type="InterPro" id="IPR000219">
    <property type="entry name" value="DH_dom"/>
</dbReference>
<reference evidence="2" key="1">
    <citation type="thesis" date="2020" institute="ProQuest LLC" country="789 East Eisenhower Parkway, Ann Arbor, MI, USA">
        <title>Comparative Genomics and Chromosome Evolution.</title>
        <authorList>
            <person name="Mudd A.B."/>
        </authorList>
    </citation>
    <scope>NUCLEOTIDE SEQUENCE</scope>
    <source>
        <strain evidence="2">237g6f4</strain>
        <tissue evidence="2">Blood</tissue>
    </source>
</reference>
<dbReference type="Gene3D" id="2.30.29.30">
    <property type="entry name" value="Pleckstrin-homology domain (PH domain)/Phosphotyrosine-binding domain (PTB)"/>
    <property type="match status" value="1"/>
</dbReference>
<dbReference type="Pfam" id="PF00621">
    <property type="entry name" value="RhoGEF"/>
    <property type="match status" value="1"/>
</dbReference>
<evidence type="ECO:0000313" key="2">
    <source>
        <dbReference type="EMBL" id="KAG8582929.1"/>
    </source>
</evidence>
<dbReference type="CDD" id="cd00160">
    <property type="entry name" value="RhoGEF"/>
    <property type="match status" value="1"/>
</dbReference>
<dbReference type="GO" id="GO:0005085">
    <property type="term" value="F:guanyl-nucleotide exchange factor activity"/>
    <property type="evidence" value="ECO:0007669"/>
    <property type="project" value="InterPro"/>
</dbReference>
<feature type="domain" description="DH" evidence="1">
    <location>
        <begin position="252"/>
        <end position="440"/>
    </location>
</feature>
<dbReference type="SMART" id="SM00325">
    <property type="entry name" value="RhoGEF"/>
    <property type="match status" value="1"/>
</dbReference>
<accession>A0AAV7CDW6</accession>
<dbReference type="PANTHER" id="PTHR46857:SF1">
    <property type="entry name" value="EPITHELIAL CELL-TRANSFORMING SEQUENCE 2 ONCOGENE-LIKE"/>
    <property type="match status" value="1"/>
</dbReference>
<proteinExistence type="predicted"/>
<dbReference type="PANTHER" id="PTHR46857">
    <property type="entry name" value="EPITHELIAL CELL-TRANSFORMING SEQUENCE 2 ONCOGENE-LIKE"/>
    <property type="match status" value="1"/>
</dbReference>
<dbReference type="InterPro" id="IPR035899">
    <property type="entry name" value="DBL_dom_sf"/>
</dbReference>
<comment type="caution">
    <text evidence="2">The sequence shown here is derived from an EMBL/GenBank/DDBJ whole genome shotgun (WGS) entry which is preliminary data.</text>
</comment>
<gene>
    <name evidence="2" type="ORF">GDO81_008223</name>
</gene>
<feature type="non-terminal residue" evidence="2">
    <location>
        <position position="1"/>
    </location>
</feature>
<dbReference type="Gene3D" id="1.20.900.10">
    <property type="entry name" value="Dbl homology (DH) domain"/>
    <property type="match status" value="1"/>
</dbReference>
<organism evidence="2 3">
    <name type="scientific">Engystomops pustulosus</name>
    <name type="common">Tungara frog</name>
    <name type="synonym">Physalaemus pustulosus</name>
    <dbReference type="NCBI Taxonomy" id="76066"/>
    <lineage>
        <taxon>Eukaryota</taxon>
        <taxon>Metazoa</taxon>
        <taxon>Chordata</taxon>
        <taxon>Craniata</taxon>
        <taxon>Vertebrata</taxon>
        <taxon>Euteleostomi</taxon>
        <taxon>Amphibia</taxon>
        <taxon>Batrachia</taxon>
        <taxon>Anura</taxon>
        <taxon>Neobatrachia</taxon>
        <taxon>Hyloidea</taxon>
        <taxon>Leptodactylidae</taxon>
        <taxon>Leiuperinae</taxon>
        <taxon>Engystomops</taxon>
    </lineage>
</organism>
<dbReference type="AlphaFoldDB" id="A0AAV7CDW6"/>
<evidence type="ECO:0000259" key="1">
    <source>
        <dbReference type="PROSITE" id="PS50010"/>
    </source>
</evidence>
<keyword evidence="3" id="KW-1185">Reference proteome</keyword>
<dbReference type="SUPFAM" id="SSF50729">
    <property type="entry name" value="PH domain-like"/>
    <property type="match status" value="1"/>
</dbReference>
<dbReference type="PROSITE" id="PS50010">
    <property type="entry name" value="DH_2"/>
    <property type="match status" value="1"/>
</dbReference>
<dbReference type="Proteomes" id="UP000824782">
    <property type="component" value="Unassembled WGS sequence"/>
</dbReference>
<name>A0AAV7CDW6_ENGPU</name>
<dbReference type="EMBL" id="WNYA01000003">
    <property type="protein sequence ID" value="KAG8582929.1"/>
    <property type="molecule type" value="Genomic_DNA"/>
</dbReference>
<protein>
    <recommendedName>
        <fullName evidence="1">DH domain-containing protein</fullName>
    </recommendedName>
</protein>
<dbReference type="SUPFAM" id="SSF48065">
    <property type="entry name" value="DBL homology domain (DH-domain)"/>
    <property type="match status" value="1"/>
</dbReference>
<evidence type="ECO:0000313" key="3">
    <source>
        <dbReference type="Proteomes" id="UP000824782"/>
    </source>
</evidence>